<organism evidence="2 3">
    <name type="scientific">Mycena maculata</name>
    <dbReference type="NCBI Taxonomy" id="230809"/>
    <lineage>
        <taxon>Eukaryota</taxon>
        <taxon>Fungi</taxon>
        <taxon>Dikarya</taxon>
        <taxon>Basidiomycota</taxon>
        <taxon>Agaricomycotina</taxon>
        <taxon>Agaricomycetes</taxon>
        <taxon>Agaricomycetidae</taxon>
        <taxon>Agaricales</taxon>
        <taxon>Marasmiineae</taxon>
        <taxon>Mycenaceae</taxon>
        <taxon>Mycena</taxon>
    </lineage>
</organism>
<evidence type="ECO:0000259" key="1">
    <source>
        <dbReference type="SMART" id="SM00458"/>
    </source>
</evidence>
<dbReference type="Pfam" id="PF00652">
    <property type="entry name" value="Ricin_B_lectin"/>
    <property type="match status" value="1"/>
</dbReference>
<accession>A0AAD7HSZ5</accession>
<dbReference type="PROSITE" id="PS50231">
    <property type="entry name" value="RICIN_B_LECTIN"/>
    <property type="match status" value="1"/>
</dbReference>
<gene>
    <name evidence="2" type="ORF">DFH07DRAFT_757974</name>
</gene>
<keyword evidence="3" id="KW-1185">Reference proteome</keyword>
<proteinExistence type="predicted"/>
<dbReference type="SUPFAM" id="SSF50370">
    <property type="entry name" value="Ricin B-like lectins"/>
    <property type="match status" value="1"/>
</dbReference>
<dbReference type="InterPro" id="IPR035992">
    <property type="entry name" value="Ricin_B-like_lectins"/>
</dbReference>
<evidence type="ECO:0000313" key="2">
    <source>
        <dbReference type="EMBL" id="KAJ7726814.1"/>
    </source>
</evidence>
<feature type="non-terminal residue" evidence="2">
    <location>
        <position position="1"/>
    </location>
</feature>
<sequence>TAVFNAGIQGCISAASNADGEPLTIHNCNTEDSTEQDWQFSSFDEENAGPQNLVIFSDKCIDVVNGVNADGTPLQIWTCAEGNTNQMWISVTDDTFQWSGTDKCIDLTNGVSTDGNVLQIWTCTEGDVNQKWTGEPNPDTLE</sequence>
<name>A0AAD7HSZ5_9AGAR</name>
<evidence type="ECO:0000313" key="3">
    <source>
        <dbReference type="Proteomes" id="UP001215280"/>
    </source>
</evidence>
<feature type="domain" description="Ricin B lectin" evidence="1">
    <location>
        <begin position="1"/>
        <end position="135"/>
    </location>
</feature>
<dbReference type="SMART" id="SM00458">
    <property type="entry name" value="RICIN"/>
    <property type="match status" value="1"/>
</dbReference>
<comment type="caution">
    <text evidence="2">The sequence shown here is derived from an EMBL/GenBank/DDBJ whole genome shotgun (WGS) entry which is preliminary data.</text>
</comment>
<protein>
    <submittedName>
        <fullName evidence="2">Ricin B lectin domain-containing protein</fullName>
    </submittedName>
</protein>
<dbReference type="AlphaFoldDB" id="A0AAD7HSZ5"/>
<reference evidence="2" key="1">
    <citation type="submission" date="2023-03" db="EMBL/GenBank/DDBJ databases">
        <title>Massive genome expansion in bonnet fungi (Mycena s.s.) driven by repeated elements and novel gene families across ecological guilds.</title>
        <authorList>
            <consortium name="Lawrence Berkeley National Laboratory"/>
            <person name="Harder C.B."/>
            <person name="Miyauchi S."/>
            <person name="Viragh M."/>
            <person name="Kuo A."/>
            <person name="Thoen E."/>
            <person name="Andreopoulos B."/>
            <person name="Lu D."/>
            <person name="Skrede I."/>
            <person name="Drula E."/>
            <person name="Henrissat B."/>
            <person name="Morin E."/>
            <person name="Kohler A."/>
            <person name="Barry K."/>
            <person name="LaButti K."/>
            <person name="Morin E."/>
            <person name="Salamov A."/>
            <person name="Lipzen A."/>
            <person name="Mereny Z."/>
            <person name="Hegedus B."/>
            <person name="Baldrian P."/>
            <person name="Stursova M."/>
            <person name="Weitz H."/>
            <person name="Taylor A."/>
            <person name="Grigoriev I.V."/>
            <person name="Nagy L.G."/>
            <person name="Martin F."/>
            <person name="Kauserud H."/>
        </authorList>
    </citation>
    <scope>NUCLEOTIDE SEQUENCE</scope>
    <source>
        <strain evidence="2">CBHHK188m</strain>
    </source>
</reference>
<dbReference type="EMBL" id="JARJLG010000216">
    <property type="protein sequence ID" value="KAJ7726814.1"/>
    <property type="molecule type" value="Genomic_DNA"/>
</dbReference>
<dbReference type="InterPro" id="IPR000772">
    <property type="entry name" value="Ricin_B_lectin"/>
</dbReference>
<dbReference type="Gene3D" id="2.80.10.50">
    <property type="match status" value="1"/>
</dbReference>
<dbReference type="Proteomes" id="UP001215280">
    <property type="component" value="Unassembled WGS sequence"/>
</dbReference>